<gene>
    <name evidence="1" type="ORF">ERS852491_01146</name>
</gene>
<organism evidence="1 2">
    <name type="scientific">Faecalicatena contorta</name>
    <dbReference type="NCBI Taxonomy" id="39482"/>
    <lineage>
        <taxon>Bacteria</taxon>
        <taxon>Bacillati</taxon>
        <taxon>Bacillota</taxon>
        <taxon>Clostridia</taxon>
        <taxon>Lachnospirales</taxon>
        <taxon>Lachnospiraceae</taxon>
        <taxon>Faecalicatena</taxon>
    </lineage>
</organism>
<dbReference type="RefSeq" id="WP_050639068.1">
    <property type="nucleotide sequence ID" value="NZ_CABKUE010000005.1"/>
</dbReference>
<dbReference type="EMBL" id="CYZU01000008">
    <property type="protein sequence ID" value="CUO05225.1"/>
    <property type="molecule type" value="Genomic_DNA"/>
</dbReference>
<protein>
    <submittedName>
        <fullName evidence="1">Uncharacterized protein</fullName>
    </submittedName>
</protein>
<name>A0A174C006_9FIRM</name>
<dbReference type="STRING" id="39482.ERS852491_01146"/>
<reference evidence="1 2" key="1">
    <citation type="submission" date="2015-09" db="EMBL/GenBank/DDBJ databases">
        <authorList>
            <consortium name="Pathogen Informatics"/>
        </authorList>
    </citation>
    <scope>NUCLEOTIDE SEQUENCE [LARGE SCALE GENOMIC DNA]</scope>
    <source>
        <strain evidence="1 2">2789STDY5834876</strain>
    </source>
</reference>
<proteinExistence type="predicted"/>
<evidence type="ECO:0000313" key="2">
    <source>
        <dbReference type="Proteomes" id="UP000095544"/>
    </source>
</evidence>
<sequence>MSVNILADFKENGIDKNEPHIVLYTDNEYEAGMIIKAKLEERGCKVESLIVVEGKWTLVQLHDMANYGTGIEKVHPRLLYVSGDMLQYLNGLRNRPEEVAQLKNEIRRRANGQKGNREAQ</sequence>
<dbReference type="AlphaFoldDB" id="A0A174C006"/>
<dbReference type="Proteomes" id="UP000095544">
    <property type="component" value="Unassembled WGS sequence"/>
</dbReference>
<accession>A0A174C006</accession>
<evidence type="ECO:0000313" key="1">
    <source>
        <dbReference type="EMBL" id="CUO05225.1"/>
    </source>
</evidence>